<evidence type="ECO:0000313" key="2">
    <source>
        <dbReference type="EMBL" id="OFD70438.1"/>
    </source>
</evidence>
<feature type="domain" description="Cupin type-1" evidence="1">
    <location>
        <begin position="28"/>
        <end position="166"/>
    </location>
</feature>
<accession>A0A1E8AYW1</accession>
<dbReference type="InterPro" id="IPR006045">
    <property type="entry name" value="Cupin_1"/>
</dbReference>
<dbReference type="Gene3D" id="2.60.120.10">
    <property type="entry name" value="Jelly Rolls"/>
    <property type="match status" value="1"/>
</dbReference>
<proteinExistence type="predicted"/>
<dbReference type="EMBL" id="LXLT01000085">
    <property type="protein sequence ID" value="OFD70438.1"/>
    <property type="molecule type" value="Genomic_DNA"/>
</dbReference>
<dbReference type="RefSeq" id="WP_070146093.1">
    <property type="nucleotide sequence ID" value="NZ_LXLU01000138.1"/>
</dbReference>
<dbReference type="AlphaFoldDB" id="A0A1E8AYW1"/>
<dbReference type="CDD" id="cd20306">
    <property type="entry name" value="cupin_OxDC-like"/>
    <property type="match status" value="1"/>
</dbReference>
<dbReference type="Proteomes" id="UP000175706">
    <property type="component" value="Unassembled WGS sequence"/>
</dbReference>
<gene>
    <name evidence="2" type="ORF">BWGOE8_56040</name>
</gene>
<evidence type="ECO:0000313" key="3">
    <source>
        <dbReference type="Proteomes" id="UP000175706"/>
    </source>
</evidence>
<name>A0A1E8AYW1_BACMY</name>
<reference evidence="2 3" key="1">
    <citation type="submission" date="2016-05" db="EMBL/GenBank/DDBJ databases">
        <title>Bacillus thuringiensis and Bacillus weihenstephanensis as novel biocontrol agents of wilt causing Verticillium species.</title>
        <authorList>
            <person name="Hollensteiner J."/>
            <person name="Wemheuer F."/>
            <person name="Harting R."/>
            <person name="Kolarzyk A."/>
            <person name="Diaz-Valerio S."/>
            <person name="Poehlein A."/>
            <person name="Brzuszkiewicz E."/>
            <person name="Nesemann K."/>
            <person name="Braus-Stromeyer S."/>
            <person name="Braus G."/>
            <person name="Daniel R."/>
            <person name="Liesegang H."/>
        </authorList>
    </citation>
    <scope>NUCLEOTIDE SEQUENCE [LARGE SCALE GENOMIC DNA]</scope>
    <source>
        <strain evidence="2 3">GOE8</strain>
    </source>
</reference>
<sequence>MFNSKYNPDKTNFEKHSGTPNLFFDSRDNISFKKDDNNIIYKVTGTQLPAMVDGAFANLFLTKDNVREPHWHPNAWELNVVVSGKIIFSILDPNTKQVHHYPATNGQVVFIPMGWLHWVTAVSDKVHLHIFLNNEHFETLDGSDMLRLMSPELFQVTYNIDAKQISEALAPITKSVVIGPPIS</sequence>
<evidence type="ECO:0000259" key="1">
    <source>
        <dbReference type="SMART" id="SM00835"/>
    </source>
</evidence>
<protein>
    <submittedName>
        <fullName evidence="2">Cupin</fullName>
    </submittedName>
</protein>
<comment type="caution">
    <text evidence="2">The sequence shown here is derived from an EMBL/GenBank/DDBJ whole genome shotgun (WGS) entry which is preliminary data.</text>
</comment>
<dbReference type="InterPro" id="IPR014710">
    <property type="entry name" value="RmlC-like_jellyroll"/>
</dbReference>
<dbReference type="InterPro" id="IPR011051">
    <property type="entry name" value="RmlC_Cupin_sf"/>
</dbReference>
<organism evidence="2 3">
    <name type="scientific">Bacillus mycoides</name>
    <dbReference type="NCBI Taxonomy" id="1405"/>
    <lineage>
        <taxon>Bacteria</taxon>
        <taxon>Bacillati</taxon>
        <taxon>Bacillota</taxon>
        <taxon>Bacilli</taxon>
        <taxon>Bacillales</taxon>
        <taxon>Bacillaceae</taxon>
        <taxon>Bacillus</taxon>
        <taxon>Bacillus cereus group</taxon>
    </lineage>
</organism>
<dbReference type="PATRIC" id="fig|86662.25.peg.5769"/>
<dbReference type="Pfam" id="PF00190">
    <property type="entry name" value="Cupin_1"/>
    <property type="match status" value="1"/>
</dbReference>
<dbReference type="SMART" id="SM00835">
    <property type="entry name" value="Cupin_1"/>
    <property type="match status" value="1"/>
</dbReference>
<dbReference type="SUPFAM" id="SSF51182">
    <property type="entry name" value="RmlC-like cupins"/>
    <property type="match status" value="1"/>
</dbReference>